<protein>
    <recommendedName>
        <fullName evidence="1">Phytocyanin domain-containing protein</fullName>
    </recommendedName>
</protein>
<comment type="caution">
    <text evidence="2">The sequence shown here is derived from an EMBL/GenBank/DDBJ whole genome shotgun (WGS) entry which is preliminary data.</text>
</comment>
<dbReference type="Gene3D" id="2.60.40.420">
    <property type="entry name" value="Cupredoxins - blue copper proteins"/>
    <property type="match status" value="1"/>
</dbReference>
<dbReference type="Proteomes" id="UP001172457">
    <property type="component" value="Chromosome 3"/>
</dbReference>
<evidence type="ECO:0000313" key="2">
    <source>
        <dbReference type="EMBL" id="KAJ9556093.1"/>
    </source>
</evidence>
<dbReference type="SUPFAM" id="SSF49503">
    <property type="entry name" value="Cupredoxins"/>
    <property type="match status" value="1"/>
</dbReference>
<evidence type="ECO:0000259" key="1">
    <source>
        <dbReference type="Pfam" id="PF02298"/>
    </source>
</evidence>
<dbReference type="InterPro" id="IPR008972">
    <property type="entry name" value="Cupredoxin"/>
</dbReference>
<dbReference type="Pfam" id="PF02298">
    <property type="entry name" value="Cu_bind_like"/>
    <property type="match status" value="1"/>
</dbReference>
<name>A0AA38T836_9ASTR</name>
<evidence type="ECO:0000313" key="3">
    <source>
        <dbReference type="Proteomes" id="UP001172457"/>
    </source>
</evidence>
<reference evidence="2" key="1">
    <citation type="submission" date="2023-03" db="EMBL/GenBank/DDBJ databases">
        <title>Chromosome-scale reference genome and RAD-based genetic map of yellow starthistle (Centaurea solstitialis) reveal putative structural variation and QTLs associated with invader traits.</title>
        <authorList>
            <person name="Reatini B."/>
            <person name="Cang F.A."/>
            <person name="Jiang Q."/>
            <person name="Mckibben M.T.W."/>
            <person name="Barker M.S."/>
            <person name="Rieseberg L.H."/>
            <person name="Dlugosch K.M."/>
        </authorList>
    </citation>
    <scope>NUCLEOTIDE SEQUENCE</scope>
    <source>
        <strain evidence="2">CAN-66</strain>
        <tissue evidence="2">Leaf</tissue>
    </source>
</reference>
<keyword evidence="3" id="KW-1185">Reference proteome</keyword>
<proteinExistence type="predicted"/>
<dbReference type="GO" id="GO:0009055">
    <property type="term" value="F:electron transfer activity"/>
    <property type="evidence" value="ECO:0007669"/>
    <property type="project" value="InterPro"/>
</dbReference>
<organism evidence="2 3">
    <name type="scientific">Centaurea solstitialis</name>
    <name type="common">yellow star-thistle</name>
    <dbReference type="NCBI Taxonomy" id="347529"/>
    <lineage>
        <taxon>Eukaryota</taxon>
        <taxon>Viridiplantae</taxon>
        <taxon>Streptophyta</taxon>
        <taxon>Embryophyta</taxon>
        <taxon>Tracheophyta</taxon>
        <taxon>Spermatophyta</taxon>
        <taxon>Magnoliopsida</taxon>
        <taxon>eudicotyledons</taxon>
        <taxon>Gunneridae</taxon>
        <taxon>Pentapetalae</taxon>
        <taxon>asterids</taxon>
        <taxon>campanulids</taxon>
        <taxon>Asterales</taxon>
        <taxon>Asteraceae</taxon>
        <taxon>Carduoideae</taxon>
        <taxon>Cardueae</taxon>
        <taxon>Centaureinae</taxon>
        <taxon>Centaurea</taxon>
    </lineage>
</organism>
<accession>A0AA38T836</accession>
<feature type="domain" description="Phytocyanin" evidence="1">
    <location>
        <begin position="31"/>
        <end position="53"/>
    </location>
</feature>
<dbReference type="AlphaFoldDB" id="A0AA38T836"/>
<dbReference type="InterPro" id="IPR003245">
    <property type="entry name" value="Phytocyanin_dom"/>
</dbReference>
<gene>
    <name evidence="2" type="ORF">OSB04_010707</name>
</gene>
<dbReference type="EMBL" id="JARYMX010000003">
    <property type="protein sequence ID" value="KAJ9556093.1"/>
    <property type="molecule type" value="Genomic_DNA"/>
</dbReference>
<sequence>MGHHLPLSNVSNSIYFFGSGKEILVGDDKGWTMNFDYQAWANGKEFYVGDTLGIYNIYRFQIIRHQPAETTFLHLKLYNKTSAFAVKVSNFFLPSTYIAAKFLNVRTRTKPICKNEGTNKITRDFVHGRPLATHPLTLSERGLHTFFPSQHKITCDFLGFFVLANWVVLGKVQMRNISI</sequence>